<dbReference type="GO" id="GO:0003743">
    <property type="term" value="F:translation initiation factor activity"/>
    <property type="evidence" value="ECO:0007669"/>
    <property type="project" value="UniProtKB-KW"/>
</dbReference>
<dbReference type="PANTHER" id="PTHR10938:SF0">
    <property type="entry name" value="TRANSLATION INITIATION FACTOR IF-3, MITOCHONDRIAL"/>
    <property type="match status" value="1"/>
</dbReference>
<reference evidence="5" key="1">
    <citation type="submission" date="2023-08" db="EMBL/GenBank/DDBJ databases">
        <title>Reference Genome Resource for the Citrus Pathogen Phytophthora citrophthora.</title>
        <authorList>
            <person name="Moller H."/>
            <person name="Coetzee B."/>
            <person name="Rose L.J."/>
            <person name="Van Niekerk J.M."/>
        </authorList>
    </citation>
    <scope>NUCLEOTIDE SEQUENCE</scope>
    <source>
        <strain evidence="5">STE-U-9442</strain>
    </source>
</reference>
<comment type="caution">
    <text evidence="5">The sequence shown here is derived from an EMBL/GenBank/DDBJ whole genome shotgun (WGS) entry which is preliminary data.</text>
</comment>
<dbReference type="Proteomes" id="UP001259832">
    <property type="component" value="Unassembled WGS sequence"/>
</dbReference>
<proteinExistence type="inferred from homology"/>
<dbReference type="Pfam" id="PF05198">
    <property type="entry name" value="IF3_N"/>
    <property type="match status" value="1"/>
</dbReference>
<evidence type="ECO:0000313" key="6">
    <source>
        <dbReference type="Proteomes" id="UP001259832"/>
    </source>
</evidence>
<dbReference type="EMBL" id="JASMQC010000019">
    <property type="protein sequence ID" value="KAK1937857.1"/>
    <property type="molecule type" value="Genomic_DNA"/>
</dbReference>
<dbReference type="InterPro" id="IPR001288">
    <property type="entry name" value="Translation_initiation_fac_3"/>
</dbReference>
<accession>A0AAD9GG41</accession>
<comment type="similarity">
    <text evidence="1">Belongs to the IF-3 family.</text>
</comment>
<dbReference type="GO" id="GO:0043022">
    <property type="term" value="F:ribosome binding"/>
    <property type="evidence" value="ECO:0007669"/>
    <property type="project" value="TreeGrafter"/>
</dbReference>
<keyword evidence="2 5" id="KW-0396">Initiation factor</keyword>
<sequence>MFSSVVRPARVALRRRVLGDHHSLLRGFASVDKWGVTNDRITARVVNIVEDGGNMLMDVPIRQAIQHAQSQGVDLVQVSPVGKLPAVCRLFDAKKRLYEMKKANKKAAQVQKPKPDKEVIVGAKIAVSIFTIIFNYYIEVLGNRNYYFLLQPNDLNMKVEQLKRFLNKGHKVKVTVKFAQAYHLKDQCLGKLQHIGELVDAETGVPAGQPKEQFGAVFMFYSPAN</sequence>
<keyword evidence="6" id="KW-1185">Reference proteome</keyword>
<evidence type="ECO:0000259" key="4">
    <source>
        <dbReference type="Pfam" id="PF05198"/>
    </source>
</evidence>
<evidence type="ECO:0000313" key="5">
    <source>
        <dbReference type="EMBL" id="KAK1937857.1"/>
    </source>
</evidence>
<evidence type="ECO:0000256" key="2">
    <source>
        <dbReference type="ARBA" id="ARBA00022540"/>
    </source>
</evidence>
<keyword evidence="3" id="KW-0648">Protein biosynthesis</keyword>
<dbReference type="InterPro" id="IPR019814">
    <property type="entry name" value="Translation_initiation_fac_3_N"/>
</dbReference>
<dbReference type="Gene3D" id="3.10.20.80">
    <property type="entry name" value="Translation initiation factor 3 (IF-3), N-terminal domain"/>
    <property type="match status" value="1"/>
</dbReference>
<name>A0AAD9GG41_9STRA</name>
<dbReference type="SUPFAM" id="SSF54364">
    <property type="entry name" value="Translation initiation factor IF3, N-terminal domain"/>
    <property type="match status" value="1"/>
</dbReference>
<dbReference type="InterPro" id="IPR036788">
    <property type="entry name" value="T_IF-3_C_sf"/>
</dbReference>
<dbReference type="InterPro" id="IPR036787">
    <property type="entry name" value="T_IF-3_N_sf"/>
</dbReference>
<feature type="domain" description="Translation initiation factor 3 N-terminal" evidence="4">
    <location>
        <begin position="37"/>
        <end position="107"/>
    </location>
</feature>
<organism evidence="5 6">
    <name type="scientific">Phytophthora citrophthora</name>
    <dbReference type="NCBI Taxonomy" id="4793"/>
    <lineage>
        <taxon>Eukaryota</taxon>
        <taxon>Sar</taxon>
        <taxon>Stramenopiles</taxon>
        <taxon>Oomycota</taxon>
        <taxon>Peronosporomycetes</taxon>
        <taxon>Peronosporales</taxon>
        <taxon>Peronosporaceae</taxon>
        <taxon>Phytophthora</taxon>
    </lineage>
</organism>
<evidence type="ECO:0000256" key="3">
    <source>
        <dbReference type="ARBA" id="ARBA00022917"/>
    </source>
</evidence>
<dbReference type="Gene3D" id="3.30.110.10">
    <property type="entry name" value="Translation initiation factor 3 (IF-3), C-terminal domain"/>
    <property type="match status" value="1"/>
</dbReference>
<dbReference type="PANTHER" id="PTHR10938">
    <property type="entry name" value="TRANSLATION INITIATION FACTOR IF-3"/>
    <property type="match status" value="1"/>
</dbReference>
<gene>
    <name evidence="5" type="ORF">P3T76_009594</name>
</gene>
<protein>
    <submittedName>
        <fullName evidence="5">Translation initiation factor IF-3</fullName>
    </submittedName>
</protein>
<evidence type="ECO:0000256" key="1">
    <source>
        <dbReference type="ARBA" id="ARBA00005439"/>
    </source>
</evidence>
<dbReference type="SUPFAM" id="SSF55200">
    <property type="entry name" value="Translation initiation factor IF3, C-terminal domain"/>
    <property type="match status" value="1"/>
</dbReference>
<dbReference type="AlphaFoldDB" id="A0AAD9GG41"/>
<dbReference type="GO" id="GO:0032790">
    <property type="term" value="P:ribosome disassembly"/>
    <property type="evidence" value="ECO:0007669"/>
    <property type="project" value="TreeGrafter"/>
</dbReference>